<organism evidence="1 2">
    <name type="scientific">Smittium megazygosporum</name>
    <dbReference type="NCBI Taxonomy" id="133381"/>
    <lineage>
        <taxon>Eukaryota</taxon>
        <taxon>Fungi</taxon>
        <taxon>Fungi incertae sedis</taxon>
        <taxon>Zoopagomycota</taxon>
        <taxon>Kickxellomycotina</taxon>
        <taxon>Harpellomycetes</taxon>
        <taxon>Harpellales</taxon>
        <taxon>Legeriomycetaceae</taxon>
        <taxon>Smittium</taxon>
    </lineage>
</organism>
<comment type="caution">
    <text evidence="1">The sequence shown here is derived from an EMBL/GenBank/DDBJ whole genome shotgun (WGS) entry which is preliminary data.</text>
</comment>
<evidence type="ECO:0000313" key="1">
    <source>
        <dbReference type="EMBL" id="PVV01295.1"/>
    </source>
</evidence>
<dbReference type="AlphaFoldDB" id="A0A2T9Z9R5"/>
<feature type="non-terminal residue" evidence="1">
    <location>
        <position position="61"/>
    </location>
</feature>
<protein>
    <submittedName>
        <fullName evidence="1">Uncharacterized protein</fullName>
    </submittedName>
</protein>
<sequence length="61" mass="7313">MIKKDLSHSKFEVEIYSSSRETDVDAWISKYDLYARMNKWAQEDKIDFMEAFLGPKEASWF</sequence>
<dbReference type="EMBL" id="MBFS01001204">
    <property type="protein sequence ID" value="PVV01295.1"/>
    <property type="molecule type" value="Genomic_DNA"/>
</dbReference>
<keyword evidence="2" id="KW-1185">Reference proteome</keyword>
<proteinExistence type="predicted"/>
<reference evidence="1 2" key="1">
    <citation type="journal article" date="2018" name="MBio">
        <title>Comparative Genomics Reveals the Core Gene Toolbox for the Fungus-Insect Symbiosis.</title>
        <authorList>
            <person name="Wang Y."/>
            <person name="Stata M."/>
            <person name="Wang W."/>
            <person name="Stajich J.E."/>
            <person name="White M.M."/>
            <person name="Moncalvo J.M."/>
        </authorList>
    </citation>
    <scope>NUCLEOTIDE SEQUENCE [LARGE SCALE GENOMIC DNA]</scope>
    <source>
        <strain evidence="1 2">SC-DP-2</strain>
    </source>
</reference>
<dbReference type="Proteomes" id="UP000245609">
    <property type="component" value="Unassembled WGS sequence"/>
</dbReference>
<accession>A0A2T9Z9R5</accession>
<gene>
    <name evidence="1" type="ORF">BB560_004290</name>
</gene>
<evidence type="ECO:0000313" key="2">
    <source>
        <dbReference type="Proteomes" id="UP000245609"/>
    </source>
</evidence>
<dbReference type="OrthoDB" id="5593145at2759"/>
<name>A0A2T9Z9R5_9FUNG</name>